<evidence type="ECO:0000313" key="1">
    <source>
        <dbReference type="EMBL" id="EAX83820.1"/>
    </source>
</evidence>
<accession>A2GG98</accession>
<name>A2GG98_TRIV3</name>
<evidence type="ECO:0000313" key="2">
    <source>
        <dbReference type="Proteomes" id="UP000001542"/>
    </source>
</evidence>
<dbReference type="InParanoid" id="A2GG98"/>
<dbReference type="SUPFAM" id="SSF52058">
    <property type="entry name" value="L domain-like"/>
    <property type="match status" value="1"/>
</dbReference>
<dbReference type="KEGG" id="tva:4741452"/>
<sequence length="232" mass="26222">MAVNFSEGIFKYTTIPDSKTAKIGNAIDKETCNSGILDVNYSHPVKIPEYAYHDNVKYEIVEIGISAFRYCRYIPKVTIPPTIITINYWAFDWLISCKEFVFLPGSKLTTIVSGAFSRCYSITTLVLPNTVRSISDYGLAYLGSLKTLYICGNPSISEDIFWDTVKDEGDVVAPSDLQIYVPFEFTGTSTYRNFTKTYFNKVCDFTIKCKTCFDCTLDLHLATLFTIIFISV</sequence>
<dbReference type="Proteomes" id="UP000001542">
    <property type="component" value="Unassembled WGS sequence"/>
</dbReference>
<dbReference type="InterPro" id="IPR032675">
    <property type="entry name" value="LRR_dom_sf"/>
</dbReference>
<protein>
    <recommendedName>
        <fullName evidence="3">Surface antigen BspA-like</fullName>
    </recommendedName>
</protein>
<dbReference type="AlphaFoldDB" id="A2GG98"/>
<dbReference type="SMR" id="A2GG98"/>
<dbReference type="STRING" id="5722.A2GG98"/>
<dbReference type="EMBL" id="DS115706">
    <property type="protein sequence ID" value="EAX83820.1"/>
    <property type="molecule type" value="Genomic_DNA"/>
</dbReference>
<dbReference type="Pfam" id="PF13306">
    <property type="entry name" value="LRR_5"/>
    <property type="match status" value="1"/>
</dbReference>
<evidence type="ECO:0008006" key="3">
    <source>
        <dbReference type="Google" id="ProtNLM"/>
    </source>
</evidence>
<proteinExistence type="predicted"/>
<gene>
    <name evidence="1" type="ORF">TVAG_419330</name>
</gene>
<dbReference type="Gene3D" id="3.80.10.10">
    <property type="entry name" value="Ribonuclease Inhibitor"/>
    <property type="match status" value="1"/>
</dbReference>
<dbReference type="VEuPathDB" id="TrichDB:TVAG_419330"/>
<keyword evidence="2" id="KW-1185">Reference proteome</keyword>
<dbReference type="RefSeq" id="XP_001296750.1">
    <property type="nucleotide sequence ID" value="XM_001296749.1"/>
</dbReference>
<dbReference type="InterPro" id="IPR026906">
    <property type="entry name" value="LRR_5"/>
</dbReference>
<reference evidence="1" key="1">
    <citation type="submission" date="2006-10" db="EMBL/GenBank/DDBJ databases">
        <authorList>
            <person name="Amadeo P."/>
            <person name="Zhao Q."/>
            <person name="Wortman J."/>
            <person name="Fraser-Liggett C."/>
            <person name="Carlton J."/>
        </authorList>
    </citation>
    <scope>NUCLEOTIDE SEQUENCE</scope>
    <source>
        <strain evidence="1">G3</strain>
    </source>
</reference>
<dbReference type="VEuPathDB" id="TrichDB:TVAGG3_0545430"/>
<reference evidence="1" key="2">
    <citation type="journal article" date="2007" name="Science">
        <title>Draft genome sequence of the sexually transmitted pathogen Trichomonas vaginalis.</title>
        <authorList>
            <person name="Carlton J.M."/>
            <person name="Hirt R.P."/>
            <person name="Silva J.C."/>
            <person name="Delcher A.L."/>
            <person name="Schatz M."/>
            <person name="Zhao Q."/>
            <person name="Wortman J.R."/>
            <person name="Bidwell S.L."/>
            <person name="Alsmark U.C.M."/>
            <person name="Besteiro S."/>
            <person name="Sicheritz-Ponten T."/>
            <person name="Noel C.J."/>
            <person name="Dacks J.B."/>
            <person name="Foster P.G."/>
            <person name="Simillion C."/>
            <person name="Van de Peer Y."/>
            <person name="Miranda-Saavedra D."/>
            <person name="Barton G.J."/>
            <person name="Westrop G.D."/>
            <person name="Mueller S."/>
            <person name="Dessi D."/>
            <person name="Fiori P.L."/>
            <person name="Ren Q."/>
            <person name="Paulsen I."/>
            <person name="Zhang H."/>
            <person name="Bastida-Corcuera F.D."/>
            <person name="Simoes-Barbosa A."/>
            <person name="Brown M.T."/>
            <person name="Hayes R.D."/>
            <person name="Mukherjee M."/>
            <person name="Okumura C.Y."/>
            <person name="Schneider R."/>
            <person name="Smith A.J."/>
            <person name="Vanacova S."/>
            <person name="Villalvazo M."/>
            <person name="Haas B.J."/>
            <person name="Pertea M."/>
            <person name="Feldblyum T.V."/>
            <person name="Utterback T.R."/>
            <person name="Shu C.L."/>
            <person name="Osoegawa K."/>
            <person name="de Jong P.J."/>
            <person name="Hrdy I."/>
            <person name="Horvathova L."/>
            <person name="Zubacova Z."/>
            <person name="Dolezal P."/>
            <person name="Malik S.B."/>
            <person name="Logsdon J.M. Jr."/>
            <person name="Henze K."/>
            <person name="Gupta A."/>
            <person name="Wang C.C."/>
            <person name="Dunne R.L."/>
            <person name="Upcroft J.A."/>
            <person name="Upcroft P."/>
            <person name="White O."/>
            <person name="Salzberg S.L."/>
            <person name="Tang P."/>
            <person name="Chiu C.-H."/>
            <person name="Lee Y.-S."/>
            <person name="Embley T.M."/>
            <person name="Coombs G.H."/>
            <person name="Mottram J.C."/>
            <person name="Tachezy J."/>
            <person name="Fraser-Liggett C.M."/>
            <person name="Johnson P.J."/>
        </authorList>
    </citation>
    <scope>NUCLEOTIDE SEQUENCE [LARGE SCALE GENOMIC DNA]</scope>
    <source>
        <strain evidence="1">G3</strain>
    </source>
</reference>
<organism evidence="1 2">
    <name type="scientific">Trichomonas vaginalis (strain ATCC PRA-98 / G3)</name>
    <dbReference type="NCBI Taxonomy" id="412133"/>
    <lineage>
        <taxon>Eukaryota</taxon>
        <taxon>Metamonada</taxon>
        <taxon>Parabasalia</taxon>
        <taxon>Trichomonadida</taxon>
        <taxon>Trichomonadidae</taxon>
        <taxon>Trichomonas</taxon>
    </lineage>
</organism>